<dbReference type="RefSeq" id="WP_205458465.1">
    <property type="nucleotide sequence ID" value="NZ_JAFHKK010000005.1"/>
</dbReference>
<evidence type="ECO:0000313" key="3">
    <source>
        <dbReference type="Proteomes" id="UP000703590"/>
    </source>
</evidence>
<feature type="transmembrane region" description="Helical" evidence="1">
    <location>
        <begin position="899"/>
        <end position="919"/>
    </location>
</feature>
<keyword evidence="1" id="KW-1133">Transmembrane helix</keyword>
<dbReference type="Gene3D" id="3.30.70.1430">
    <property type="entry name" value="Multidrug efflux transporter AcrB pore domain"/>
    <property type="match status" value="2"/>
</dbReference>
<dbReference type="Pfam" id="PF00873">
    <property type="entry name" value="ACR_tran"/>
    <property type="match status" value="1"/>
</dbReference>
<dbReference type="Gene3D" id="3.30.70.1320">
    <property type="entry name" value="Multidrug efflux transporter AcrB pore domain like"/>
    <property type="match status" value="1"/>
</dbReference>
<gene>
    <name evidence="2" type="ORF">JWV37_03935</name>
</gene>
<feature type="transmembrane region" description="Helical" evidence="1">
    <location>
        <begin position="330"/>
        <end position="349"/>
    </location>
</feature>
<organism evidence="2 3">
    <name type="scientific">Sulfurospirillum tamanense</name>
    <dbReference type="NCBI Taxonomy" id="2813362"/>
    <lineage>
        <taxon>Bacteria</taxon>
        <taxon>Pseudomonadati</taxon>
        <taxon>Campylobacterota</taxon>
        <taxon>Epsilonproteobacteria</taxon>
        <taxon>Campylobacterales</taxon>
        <taxon>Sulfurospirillaceae</taxon>
        <taxon>Sulfurospirillum</taxon>
    </lineage>
</organism>
<feature type="transmembrane region" description="Helical" evidence="1">
    <location>
        <begin position="925"/>
        <end position="949"/>
    </location>
</feature>
<feature type="transmembrane region" description="Helical" evidence="1">
    <location>
        <begin position="454"/>
        <end position="478"/>
    </location>
</feature>
<dbReference type="EMBL" id="JAFHKK010000005">
    <property type="protein sequence ID" value="MBN2963923.1"/>
    <property type="molecule type" value="Genomic_DNA"/>
</dbReference>
<keyword evidence="1" id="KW-0472">Membrane</keyword>
<evidence type="ECO:0000313" key="2">
    <source>
        <dbReference type="EMBL" id="MBN2963923.1"/>
    </source>
</evidence>
<proteinExistence type="predicted"/>
<feature type="transmembrane region" description="Helical" evidence="1">
    <location>
        <begin position="356"/>
        <end position="376"/>
    </location>
</feature>
<reference evidence="2" key="1">
    <citation type="submission" date="2021-02" db="EMBL/GenBank/DDBJ databases">
        <title>Sulfurospirillum tamanensis sp. nov.</title>
        <authorList>
            <person name="Frolova A."/>
            <person name="Merkel A."/>
            <person name="Slobodkin A."/>
        </authorList>
    </citation>
    <scope>NUCLEOTIDE SEQUENCE</scope>
    <source>
        <strain evidence="2">T05b</strain>
    </source>
</reference>
<feature type="transmembrane region" description="Helical" evidence="1">
    <location>
        <begin position="998"/>
        <end position="1023"/>
    </location>
</feature>
<name>A0ABS2WRA2_9BACT</name>
<dbReference type="Gene3D" id="1.20.1640.10">
    <property type="entry name" value="Multidrug efflux transporter AcrB transmembrane domain"/>
    <property type="match status" value="2"/>
</dbReference>
<dbReference type="Gene3D" id="3.30.2090.10">
    <property type="entry name" value="Multidrug efflux transporter AcrB TolC docking domain, DN and DC subdomains"/>
    <property type="match status" value="2"/>
</dbReference>
<comment type="caution">
    <text evidence="2">The sequence shown here is derived from an EMBL/GenBank/DDBJ whole genome shotgun (WGS) entry which is preliminary data.</text>
</comment>
<dbReference type="SUPFAM" id="SSF82714">
    <property type="entry name" value="Multidrug efflux transporter AcrB TolC docking domain, DN and DC subdomains"/>
    <property type="match status" value="1"/>
</dbReference>
<evidence type="ECO:0000256" key="1">
    <source>
        <dbReference type="SAM" id="Phobius"/>
    </source>
</evidence>
<dbReference type="Proteomes" id="UP000703590">
    <property type="component" value="Unassembled WGS sequence"/>
</dbReference>
<sequence>MFEKFVRFFIENSRLNYTLFALICVVGVWSYNKTPKEIFPSFELDVVRISGAYSGTSIDILDNVVVREIEDEVKSIEGVKEMTTVVSPGRFSIVLELQKGTNKYETSDKVKDAIDSVKNNFPSDMNDPRVSIAATNQRVARVSLSSETLSRGDIVEAAKEIKSKLLTIPDISEISIYGDSDLYFNIRLNEAKIHSYGLTKEGVISALSNISYIFPIGKIEDPSRHAFLSTYNGQKTAQLMQNTLIAVEGKRLFLSDIAYVERRHEDASTLASFNGNTSITLSLDQLDTGDALQIVGELKKRLVSLQRDYKDLIFTLHDDRSDRVRDRLNIVISNILLAIFLVGSMIAVLINRRVALIVTIGIPTSFVMAAVYFYLFGYTINMISLTGVLIALGIVVDDAIVVAEAIQQRIEAGVPPRIAAVEGVKEVATPIFFASLTTLFAFIPALMISGTLGMIIQLIPIALSSLLVASLIESYLFLPIHAADVLSPKAKVLSWEKANRLYQSLIHFVMRWRKSFIGLFFVVVPVLIYLQITDAKFQMFPRFDASTTSINIKANVNTKIEDSFAIVQQIERDLMKKKADFHISSIASVAGSRLDSDRNRENYPYVMSMTIELDKLKPMNVIDKYITPYLSFYYDPEGRTRELSSGQISKQIRQFIENQNYKERFNLEEIAVAESRVGPIRSDVKIGIISNNNALVLEAIDTLKKAILEVGGVTDLADSISLGADEIKLKVTPYGEQLGVTEGLIGKTLSNLYLSRKVATALDDDHLLEIKIESATKDDFSLLEKSNITLPDGRTVRLKDVVEFHVNKSFEKVIKDFGERTFFVYVTLDRSQILATQMLERIKPVTDKLAQTEGMTLRFFGEKQRNDELRQDMTAATLLALTLIMLSMLFMFNSFKDTFIVMSVIPFSLLGVLGGHTIMGMTLSMTSLIGALGLAGVVINNGIIMMTYIRQSKNMEELFDQATKRLRPILLTSITTLIGLASLIFFPTGQAVIFQPLAVALGFGLAWGTVLNLLYVPALYALLHRRRFASYTGEETHQTKENS</sequence>
<dbReference type="PANTHER" id="PTHR32063">
    <property type="match status" value="1"/>
</dbReference>
<dbReference type="SUPFAM" id="SSF82866">
    <property type="entry name" value="Multidrug efflux transporter AcrB transmembrane domain"/>
    <property type="match status" value="2"/>
</dbReference>
<keyword evidence="3" id="KW-1185">Reference proteome</keyword>
<feature type="transmembrane region" description="Helical" evidence="1">
    <location>
        <begin position="515"/>
        <end position="532"/>
    </location>
</feature>
<accession>A0ABS2WRA2</accession>
<dbReference type="PRINTS" id="PR00702">
    <property type="entry name" value="ACRIFLAVINRP"/>
</dbReference>
<feature type="transmembrane region" description="Helical" evidence="1">
    <location>
        <begin position="427"/>
        <end position="448"/>
    </location>
</feature>
<dbReference type="InterPro" id="IPR027463">
    <property type="entry name" value="AcrB_DN_DC_subdom"/>
</dbReference>
<feature type="transmembrane region" description="Helical" evidence="1">
    <location>
        <begin position="15"/>
        <end position="32"/>
    </location>
</feature>
<dbReference type="Gene3D" id="3.30.70.1440">
    <property type="entry name" value="Multidrug efflux transporter AcrB pore domain"/>
    <property type="match status" value="1"/>
</dbReference>
<keyword evidence="1" id="KW-0812">Transmembrane</keyword>
<protein>
    <submittedName>
        <fullName evidence="2">Efflux RND transporter permease subunit</fullName>
    </submittedName>
</protein>
<feature type="transmembrane region" description="Helical" evidence="1">
    <location>
        <begin position="873"/>
        <end position="892"/>
    </location>
</feature>
<feature type="transmembrane region" description="Helical" evidence="1">
    <location>
        <begin position="969"/>
        <end position="986"/>
    </location>
</feature>
<dbReference type="InterPro" id="IPR001036">
    <property type="entry name" value="Acrflvin-R"/>
</dbReference>
<dbReference type="PANTHER" id="PTHR32063:SF33">
    <property type="entry name" value="RND SUPERFAMILY EFFLUX PUMP PERMEASE COMPONENT"/>
    <property type="match status" value="1"/>
</dbReference>
<reference evidence="2" key="2">
    <citation type="submission" date="2021-02" db="EMBL/GenBank/DDBJ databases">
        <authorList>
            <person name="Merkel A.Y."/>
        </authorList>
    </citation>
    <scope>NUCLEOTIDE SEQUENCE</scope>
    <source>
        <strain evidence="2">T05b</strain>
    </source>
</reference>
<dbReference type="SUPFAM" id="SSF82693">
    <property type="entry name" value="Multidrug efflux transporter AcrB pore domain, PN1, PN2, PC1 and PC2 subdomains"/>
    <property type="match status" value="2"/>
</dbReference>